<reference evidence="2 3" key="1">
    <citation type="submission" date="2023-08" db="EMBL/GenBank/DDBJ databases">
        <title>The whole genome sequence of Lysobacter yananisis.</title>
        <authorList>
            <person name="Sun H."/>
        </authorList>
    </citation>
    <scope>NUCLEOTIDE SEQUENCE [LARGE SCALE GENOMIC DNA]</scope>
    <source>
        <strain evidence="2 3">SNNU513</strain>
    </source>
</reference>
<accession>A0ABY9PDY3</accession>
<feature type="compositionally biased region" description="Basic residues" evidence="1">
    <location>
        <begin position="139"/>
        <end position="148"/>
    </location>
</feature>
<name>A0ABY9PDY3_9GAMM</name>
<proteinExistence type="predicted"/>
<dbReference type="EMBL" id="CP133568">
    <property type="protein sequence ID" value="WMT05271.1"/>
    <property type="molecule type" value="Genomic_DNA"/>
</dbReference>
<evidence type="ECO:0000256" key="1">
    <source>
        <dbReference type="SAM" id="MobiDB-lite"/>
    </source>
</evidence>
<keyword evidence="3" id="KW-1185">Reference proteome</keyword>
<dbReference type="RefSeq" id="WP_309153385.1">
    <property type="nucleotide sequence ID" value="NZ_CP133568.1"/>
</dbReference>
<organism evidence="2 3">
    <name type="scientific">Lysobacter yananisis</name>
    <dbReference type="NCBI Taxonomy" id="1003114"/>
    <lineage>
        <taxon>Bacteria</taxon>
        <taxon>Pseudomonadati</taxon>
        <taxon>Pseudomonadota</taxon>
        <taxon>Gammaproteobacteria</taxon>
        <taxon>Lysobacterales</taxon>
        <taxon>Lysobacteraceae</taxon>
        <taxon>Lysobacter</taxon>
    </lineage>
</organism>
<dbReference type="Proteomes" id="UP001229313">
    <property type="component" value="Chromosome"/>
</dbReference>
<sequence>MSHITTASCSTHQLLQLLESDRDHLAQTHLACLDVSVLEYLQTKASGLHFRALGEARNLLDVALEALEHPLSPNHQRCLLERADDELASAQRWSELAANARFCREHPELALQLAGDASPDDETLDRAHQAAIGAPTPGRAKRGVKMQD</sequence>
<protein>
    <submittedName>
        <fullName evidence="2">Uncharacterized protein</fullName>
    </submittedName>
</protein>
<feature type="region of interest" description="Disordered" evidence="1">
    <location>
        <begin position="115"/>
        <end position="148"/>
    </location>
</feature>
<evidence type="ECO:0000313" key="2">
    <source>
        <dbReference type="EMBL" id="WMT05271.1"/>
    </source>
</evidence>
<evidence type="ECO:0000313" key="3">
    <source>
        <dbReference type="Proteomes" id="UP001229313"/>
    </source>
</evidence>
<gene>
    <name evidence="2" type="ORF">RDV84_10620</name>
</gene>